<dbReference type="Proteomes" id="UP001460270">
    <property type="component" value="Unassembled WGS sequence"/>
</dbReference>
<evidence type="ECO:0000313" key="2">
    <source>
        <dbReference type="EMBL" id="KAK7901335.1"/>
    </source>
</evidence>
<keyword evidence="3" id="KW-1185">Reference proteome</keyword>
<feature type="domain" description="Alkylated DNA repair protein AlkB homologue 8 N-terminal" evidence="1">
    <location>
        <begin position="16"/>
        <end position="52"/>
    </location>
</feature>
<reference evidence="3" key="1">
    <citation type="submission" date="2024-04" db="EMBL/GenBank/DDBJ databases">
        <title>Salinicola lusitanus LLJ914,a marine bacterium isolated from the Okinawa Trough.</title>
        <authorList>
            <person name="Li J."/>
        </authorList>
    </citation>
    <scope>NUCLEOTIDE SEQUENCE [LARGE SCALE GENOMIC DNA]</scope>
</reference>
<dbReference type="EMBL" id="JBBPFD010000013">
    <property type="protein sequence ID" value="KAK7901335.1"/>
    <property type="molecule type" value="Genomic_DNA"/>
</dbReference>
<organism evidence="2 3">
    <name type="scientific">Mugilogobius chulae</name>
    <name type="common">yellowstripe goby</name>
    <dbReference type="NCBI Taxonomy" id="88201"/>
    <lineage>
        <taxon>Eukaryota</taxon>
        <taxon>Metazoa</taxon>
        <taxon>Chordata</taxon>
        <taxon>Craniata</taxon>
        <taxon>Vertebrata</taxon>
        <taxon>Euteleostomi</taxon>
        <taxon>Actinopterygii</taxon>
        <taxon>Neopterygii</taxon>
        <taxon>Teleostei</taxon>
        <taxon>Neoteleostei</taxon>
        <taxon>Acanthomorphata</taxon>
        <taxon>Gobiaria</taxon>
        <taxon>Gobiiformes</taxon>
        <taxon>Gobioidei</taxon>
        <taxon>Gobiidae</taxon>
        <taxon>Gobionellinae</taxon>
        <taxon>Mugilogobius</taxon>
    </lineage>
</organism>
<dbReference type="GO" id="GO:0008168">
    <property type="term" value="F:methyltransferase activity"/>
    <property type="evidence" value="ECO:0007669"/>
    <property type="project" value="InterPro"/>
</dbReference>
<gene>
    <name evidence="2" type="ORF">WMY93_018104</name>
</gene>
<protein>
    <recommendedName>
        <fullName evidence="1">Alkylated DNA repair protein AlkB homologue 8 N-terminal domain-containing protein</fullName>
    </recommendedName>
</protein>
<dbReference type="Pfam" id="PF09004">
    <property type="entry name" value="ALKBH8_N"/>
    <property type="match status" value="1"/>
</dbReference>
<dbReference type="InterPro" id="IPR015095">
    <property type="entry name" value="AlkB_hom8_N"/>
</dbReference>
<evidence type="ECO:0000313" key="3">
    <source>
        <dbReference type="Proteomes" id="UP001460270"/>
    </source>
</evidence>
<proteinExistence type="predicted"/>
<dbReference type="AlphaFoldDB" id="A0AAW0NT45"/>
<name>A0AAW0NT45_9GOBI</name>
<evidence type="ECO:0000259" key="1">
    <source>
        <dbReference type="Pfam" id="PF09004"/>
    </source>
</evidence>
<dbReference type="GO" id="GO:0016706">
    <property type="term" value="F:2-oxoglutarate-dependent dioxygenase activity"/>
    <property type="evidence" value="ECO:0007669"/>
    <property type="project" value="InterPro"/>
</dbReference>
<comment type="caution">
    <text evidence="2">The sequence shown here is derived from an EMBL/GenBank/DDBJ whole genome shotgun (WGS) entry which is preliminary data.</text>
</comment>
<accession>A0AAW0NT45</accession>
<sequence>MRNCCAYVFTETPGLTLHTDTVVKKARQRLYFLRKLRNSSILTNFYRCTIESLLTGCITVWDGNCTAQSRKALQRTSLAAVSPPSRTSIAVGVCTADGYKRGAIFTAS</sequence>